<dbReference type="InterPro" id="IPR029063">
    <property type="entry name" value="SAM-dependent_MTases_sf"/>
</dbReference>
<reference evidence="4 5" key="1">
    <citation type="submission" date="2016-10" db="EMBL/GenBank/DDBJ databases">
        <authorList>
            <person name="de Groot N.N."/>
        </authorList>
    </citation>
    <scope>NUCLEOTIDE SEQUENCE [LARGE SCALE GENOMIC DNA]</scope>
    <source>
        <strain evidence="4 5">DSM 44637</strain>
    </source>
</reference>
<feature type="domain" description="Methyltransferase" evidence="2">
    <location>
        <begin position="42"/>
        <end position="124"/>
    </location>
</feature>
<dbReference type="InterPro" id="IPR041698">
    <property type="entry name" value="Methyltransf_25"/>
</dbReference>
<dbReference type="CDD" id="cd02440">
    <property type="entry name" value="AdoMet_MTases"/>
    <property type="match status" value="1"/>
</dbReference>
<dbReference type="STRING" id="112413.SAMN05421854_102699"/>
<dbReference type="Proteomes" id="UP000470404">
    <property type="component" value="Unassembled WGS sequence"/>
</dbReference>
<gene>
    <name evidence="3" type="ORF">G3I59_12220</name>
    <name evidence="4" type="ORF">SAMN05421854_102699</name>
</gene>
<sequence length="187" mass="20484">MPHAFDQSYWDEHWHGTAGHAKLEPHPKLVEEAGKLPPGRALEAGCGEGNEALWLAGHGWRVTAVDLSEEVLRHARERSSEVEWVCADLLNWAPDGQFDLVATHYVHAAGSLFERLAEWVAPGGTLLVVGHQHGELHPPESTITVHDVGLDAGRWEITAAENRTRKVPGGELHDTILCARKDSSPNA</sequence>
<keyword evidence="1 4" id="KW-0808">Transferase</keyword>
<dbReference type="Pfam" id="PF13649">
    <property type="entry name" value="Methyltransf_25"/>
    <property type="match status" value="1"/>
</dbReference>
<dbReference type="OrthoDB" id="9786503at2"/>
<dbReference type="Gene3D" id="3.40.50.150">
    <property type="entry name" value="Vaccinia Virus protein VP39"/>
    <property type="match status" value="1"/>
</dbReference>
<dbReference type="AlphaFoldDB" id="A0A1I5IU32"/>
<dbReference type="EMBL" id="FOWC01000002">
    <property type="protein sequence ID" value="SFO64017.1"/>
    <property type="molecule type" value="Genomic_DNA"/>
</dbReference>
<evidence type="ECO:0000313" key="4">
    <source>
        <dbReference type="EMBL" id="SFO64017.1"/>
    </source>
</evidence>
<reference evidence="3 6" key="2">
    <citation type="submission" date="2020-01" db="EMBL/GenBank/DDBJ databases">
        <title>Insect and environment-associated Actinomycetes.</title>
        <authorList>
            <person name="Currrie C."/>
            <person name="Chevrette M."/>
            <person name="Carlson C."/>
            <person name="Stubbendieck R."/>
            <person name="Wendt-Pienkowski E."/>
        </authorList>
    </citation>
    <scope>NUCLEOTIDE SEQUENCE [LARGE SCALE GENOMIC DNA]</scope>
    <source>
        <strain evidence="3 6">SID8386</strain>
    </source>
</reference>
<dbReference type="PANTHER" id="PTHR43861">
    <property type="entry name" value="TRANS-ACONITATE 2-METHYLTRANSFERASE-RELATED"/>
    <property type="match status" value="1"/>
</dbReference>
<accession>A0A1I5IU32</accession>
<proteinExistence type="predicted"/>
<evidence type="ECO:0000313" key="5">
    <source>
        <dbReference type="Proteomes" id="UP000199137"/>
    </source>
</evidence>
<evidence type="ECO:0000313" key="6">
    <source>
        <dbReference type="Proteomes" id="UP000470404"/>
    </source>
</evidence>
<dbReference type="SUPFAM" id="SSF53335">
    <property type="entry name" value="S-adenosyl-L-methionine-dependent methyltransferases"/>
    <property type="match status" value="1"/>
</dbReference>
<evidence type="ECO:0000259" key="2">
    <source>
        <dbReference type="Pfam" id="PF13649"/>
    </source>
</evidence>
<keyword evidence="6" id="KW-1185">Reference proteome</keyword>
<protein>
    <submittedName>
        <fullName evidence="3">Class I SAM-dependent methyltransferase</fullName>
    </submittedName>
    <submittedName>
        <fullName evidence="4">Methyltransferase domain-containing protein</fullName>
    </submittedName>
</protein>
<dbReference type="EMBL" id="JAAGNC010000068">
    <property type="protein sequence ID" value="NEC56332.1"/>
    <property type="molecule type" value="Genomic_DNA"/>
</dbReference>
<organism evidence="4 5">
    <name type="scientific">Amycolatopsis rubida</name>
    <dbReference type="NCBI Taxonomy" id="112413"/>
    <lineage>
        <taxon>Bacteria</taxon>
        <taxon>Bacillati</taxon>
        <taxon>Actinomycetota</taxon>
        <taxon>Actinomycetes</taxon>
        <taxon>Pseudonocardiales</taxon>
        <taxon>Pseudonocardiaceae</taxon>
        <taxon>Amycolatopsis</taxon>
    </lineage>
</organism>
<keyword evidence="4" id="KW-0489">Methyltransferase</keyword>
<dbReference type="RefSeq" id="WP_067576287.1">
    <property type="nucleotide sequence ID" value="NZ_FOWC01000002.1"/>
</dbReference>
<evidence type="ECO:0000256" key="1">
    <source>
        <dbReference type="ARBA" id="ARBA00022679"/>
    </source>
</evidence>
<dbReference type="GO" id="GO:0032259">
    <property type="term" value="P:methylation"/>
    <property type="evidence" value="ECO:0007669"/>
    <property type="project" value="UniProtKB-KW"/>
</dbReference>
<name>A0A1I5IU32_9PSEU</name>
<evidence type="ECO:0000313" key="3">
    <source>
        <dbReference type="EMBL" id="NEC56332.1"/>
    </source>
</evidence>
<dbReference type="Proteomes" id="UP000199137">
    <property type="component" value="Unassembled WGS sequence"/>
</dbReference>
<dbReference type="GO" id="GO:0008168">
    <property type="term" value="F:methyltransferase activity"/>
    <property type="evidence" value="ECO:0007669"/>
    <property type="project" value="UniProtKB-KW"/>
</dbReference>